<proteinExistence type="predicted"/>
<feature type="compositionally biased region" description="Basic and acidic residues" evidence="1">
    <location>
        <begin position="216"/>
        <end position="226"/>
    </location>
</feature>
<accession>A0ABM0JDM2</accession>
<feature type="compositionally biased region" description="Polar residues" evidence="1">
    <location>
        <begin position="239"/>
        <end position="252"/>
    </location>
</feature>
<protein>
    <submittedName>
        <fullName evidence="3 4">Uncharacterized protein LOC101846554</fullName>
    </submittedName>
</protein>
<feature type="compositionally biased region" description="Basic and acidic residues" evidence="1">
    <location>
        <begin position="253"/>
        <end position="266"/>
    </location>
</feature>
<keyword evidence="2" id="KW-1185">Reference proteome</keyword>
<feature type="compositionally biased region" description="Basic and acidic residues" evidence="1">
    <location>
        <begin position="170"/>
        <end position="192"/>
    </location>
</feature>
<dbReference type="GeneID" id="101846554"/>
<feature type="region of interest" description="Disordered" evidence="1">
    <location>
        <begin position="108"/>
        <end position="130"/>
    </location>
</feature>
<evidence type="ECO:0000256" key="1">
    <source>
        <dbReference type="SAM" id="MobiDB-lite"/>
    </source>
</evidence>
<dbReference type="Proteomes" id="UP000694888">
    <property type="component" value="Unplaced"/>
</dbReference>
<dbReference type="RefSeq" id="XP_035829215.1">
    <property type="nucleotide sequence ID" value="XM_035973322.1"/>
</dbReference>
<evidence type="ECO:0000313" key="3">
    <source>
        <dbReference type="RefSeq" id="XP_005091261.1"/>
    </source>
</evidence>
<name>A0ABM0JDM2_APLCA</name>
<evidence type="ECO:0000313" key="2">
    <source>
        <dbReference type="Proteomes" id="UP000694888"/>
    </source>
</evidence>
<gene>
    <name evidence="3 4" type="primary">LOC101846554</name>
</gene>
<reference evidence="3 4" key="1">
    <citation type="submission" date="2025-05" db="UniProtKB">
        <authorList>
            <consortium name="RefSeq"/>
        </authorList>
    </citation>
    <scope>IDENTIFICATION</scope>
</reference>
<organism evidence="2 3">
    <name type="scientific">Aplysia californica</name>
    <name type="common">California sea hare</name>
    <dbReference type="NCBI Taxonomy" id="6500"/>
    <lineage>
        <taxon>Eukaryota</taxon>
        <taxon>Metazoa</taxon>
        <taxon>Spiralia</taxon>
        <taxon>Lophotrochozoa</taxon>
        <taxon>Mollusca</taxon>
        <taxon>Gastropoda</taxon>
        <taxon>Heterobranchia</taxon>
        <taxon>Euthyneura</taxon>
        <taxon>Tectipleura</taxon>
        <taxon>Aplysiida</taxon>
        <taxon>Aplysioidea</taxon>
        <taxon>Aplysiidae</taxon>
        <taxon>Aplysia</taxon>
    </lineage>
</organism>
<sequence>MSTVESVDAIIVVGPVLWKCVNCDLLASRHHSVDDHLRTVHASTATSRLKHSLKHDSSLLNKCDIHGCSCRLIKSRSSIAKVKKRRSSSGSRTPQFLHKTNGVLAVESDENDDSVCNDDRLQDDGDDDDEIPQALRDIVEKAITTKENDLECCNVENRTACDLGDQAQSEVEKTNELKDSTNEKVESSREFQVDSSADCEEPKRGLKRTFSSASDKMTDEVSEKALSELTDGIVDGSDLQDNSVAKVSSSRGSIDETRVQGKEQGRRTSSRANKGKNTQYSEYRVEFV</sequence>
<evidence type="ECO:0000313" key="4">
    <source>
        <dbReference type="RefSeq" id="XP_035829215.1"/>
    </source>
</evidence>
<dbReference type="RefSeq" id="XP_005091261.1">
    <property type="nucleotide sequence ID" value="XM_005091204.3"/>
</dbReference>
<feature type="region of interest" description="Disordered" evidence="1">
    <location>
        <begin position="167"/>
        <end position="288"/>
    </location>
</feature>
<feature type="compositionally biased region" description="Polar residues" evidence="1">
    <location>
        <begin position="270"/>
        <end position="281"/>
    </location>
</feature>